<dbReference type="EMBL" id="FJOG01000009">
    <property type="protein sequence ID" value="CZR57283.1"/>
    <property type="molecule type" value="Genomic_DNA"/>
</dbReference>
<accession>A0A1L7WX11</accession>
<evidence type="ECO:0000313" key="1">
    <source>
        <dbReference type="EMBL" id="CZR57283.1"/>
    </source>
</evidence>
<protein>
    <recommendedName>
        <fullName evidence="3">Heterokaryon incompatibility domain-containing protein</fullName>
    </recommendedName>
</protein>
<dbReference type="OrthoDB" id="10629220at2759"/>
<dbReference type="Proteomes" id="UP000184330">
    <property type="component" value="Unassembled WGS sequence"/>
</dbReference>
<gene>
    <name evidence="1" type="ORF">PAC_07172</name>
</gene>
<sequence length="352" mass="40511">MVRTEETSTPFLWTPDMVGRHLYQPRRLLRTQASSCCELLALLEEFGDSASYDPRDRVYGLLGLGSDVSVEEFLVDYEIPLIELHKRLVLYYRRQQCTLDWIQSTMSSELVNVLAYSRGRILKTNSLSVGHLTDDLKTLYLKSQFEPLLTSNTDWTLSSDKIPWVLRRVPGEPPFHFEDKVVLRKLFNDTLRDIKHCRENAGVHPWSHLLNRTTPIIPRDTNQRDGVHTRCIFGCKGDNRRSRKTMLSGQWTLQEDIEDGQENGDPQISQQEVITRLNVGIAAPNVHASDEVYQFLGCDVPIIVRKTGDDCHLVSAAIVGPRCEDKHPSFEPLFRNLLEEHFSRRSSVHDWL</sequence>
<keyword evidence="2" id="KW-1185">Reference proteome</keyword>
<proteinExistence type="predicted"/>
<name>A0A1L7WX11_9HELO</name>
<organism evidence="1 2">
    <name type="scientific">Phialocephala subalpina</name>
    <dbReference type="NCBI Taxonomy" id="576137"/>
    <lineage>
        <taxon>Eukaryota</taxon>
        <taxon>Fungi</taxon>
        <taxon>Dikarya</taxon>
        <taxon>Ascomycota</taxon>
        <taxon>Pezizomycotina</taxon>
        <taxon>Leotiomycetes</taxon>
        <taxon>Helotiales</taxon>
        <taxon>Mollisiaceae</taxon>
        <taxon>Phialocephala</taxon>
        <taxon>Phialocephala fortinii species complex</taxon>
    </lineage>
</organism>
<reference evidence="1 2" key="1">
    <citation type="submission" date="2016-03" db="EMBL/GenBank/DDBJ databases">
        <authorList>
            <person name="Ploux O."/>
        </authorList>
    </citation>
    <scope>NUCLEOTIDE SEQUENCE [LARGE SCALE GENOMIC DNA]</scope>
    <source>
        <strain evidence="1 2">UAMH 11012</strain>
    </source>
</reference>
<evidence type="ECO:0008006" key="3">
    <source>
        <dbReference type="Google" id="ProtNLM"/>
    </source>
</evidence>
<dbReference type="AlphaFoldDB" id="A0A1L7WX11"/>
<evidence type="ECO:0000313" key="2">
    <source>
        <dbReference type="Proteomes" id="UP000184330"/>
    </source>
</evidence>